<dbReference type="AlphaFoldDB" id="A0A8G1EFV1"/>
<reference evidence="2" key="2">
    <citation type="submission" date="2019-03" db="EMBL/GenBank/DDBJ databases">
        <authorList>
            <person name="Chen S.-C."/>
            <person name="Wu S.-Y."/>
            <person name="Lai M.-C."/>
        </authorList>
    </citation>
    <scope>NUCLEOTIDE SEQUENCE</scope>
    <source>
        <strain evidence="2">ML15</strain>
    </source>
</reference>
<accession>A0A8G1EFV1</accession>
<evidence type="ECO:0000313" key="3">
    <source>
        <dbReference type="Proteomes" id="UP000826709"/>
    </source>
</evidence>
<dbReference type="KEGG" id="mfk:E2N92_06615"/>
<dbReference type="RefSeq" id="WP_220682897.1">
    <property type="nucleotide sequence ID" value="NZ_CP037968.1"/>
</dbReference>
<feature type="region of interest" description="Disordered" evidence="1">
    <location>
        <begin position="56"/>
        <end position="89"/>
    </location>
</feature>
<dbReference type="EMBL" id="CP037968">
    <property type="protein sequence ID" value="QYZ79125.1"/>
    <property type="molecule type" value="Genomic_DNA"/>
</dbReference>
<organism evidence="2 3">
    <name type="scientific">Methanofollis formosanus</name>
    <dbReference type="NCBI Taxonomy" id="299308"/>
    <lineage>
        <taxon>Archaea</taxon>
        <taxon>Methanobacteriati</taxon>
        <taxon>Methanobacteriota</taxon>
        <taxon>Stenosarchaea group</taxon>
        <taxon>Methanomicrobia</taxon>
        <taxon>Methanomicrobiales</taxon>
        <taxon>Methanomicrobiaceae</taxon>
        <taxon>Methanofollis</taxon>
    </lineage>
</organism>
<evidence type="ECO:0000313" key="2">
    <source>
        <dbReference type="EMBL" id="QYZ79125.1"/>
    </source>
</evidence>
<evidence type="ECO:0000256" key="1">
    <source>
        <dbReference type="SAM" id="MobiDB-lite"/>
    </source>
</evidence>
<proteinExistence type="predicted"/>
<sequence>MEPDQILPAESPDLARTIAALANSGGGTIFIRGDTDTARAALMDALRAIVPMPTCPDEDAAARPAHQGIARPPEVSIHTPGERENGLPVTVTPGASLCTVDGVVPVFEDGTVRPLSLTEVVRRAGSGG</sequence>
<protein>
    <submittedName>
        <fullName evidence="2">Uncharacterized protein</fullName>
    </submittedName>
</protein>
<keyword evidence="3" id="KW-1185">Reference proteome</keyword>
<name>A0A8G1EFV1_9EURY</name>
<dbReference type="Proteomes" id="UP000826709">
    <property type="component" value="Chromosome"/>
</dbReference>
<dbReference type="OrthoDB" id="382890at2157"/>
<gene>
    <name evidence="2" type="ORF">E2N92_06615</name>
</gene>
<reference evidence="2" key="1">
    <citation type="journal article" date="2005" name="Int. J. Syst. Evol. Microbiol.">
        <title>Methanofollis formosanus sp. nov., isolated from a fish pond.</title>
        <authorList>
            <person name="Wu S.Y."/>
            <person name="Chen S.C."/>
            <person name="Lai M.C."/>
        </authorList>
    </citation>
    <scope>NUCLEOTIDE SEQUENCE</scope>
    <source>
        <strain evidence="2">ML15</strain>
    </source>
</reference>